<sequence>MLHGSHRSHHSPYRNEGYHVYMDNFFTSPDLFMEWKRTGFQTCATIKMIEKTRKRKNIGGRTETIKKPRVVEDYNQHMNGVDRSDQMVLYYGYGHRAVKWWKRPFFHFIDLELVNANILYNDGT</sequence>
<dbReference type="InterPro" id="IPR029526">
    <property type="entry name" value="PGBD"/>
</dbReference>
<dbReference type="STRING" id="400682.A0A1X7VHE1"/>
<dbReference type="PANTHER" id="PTHR46599:SF3">
    <property type="entry name" value="PIGGYBAC TRANSPOSABLE ELEMENT-DERIVED PROTEIN 4"/>
    <property type="match status" value="1"/>
</dbReference>
<feature type="domain" description="PiggyBac transposable element-derived protein" evidence="1">
    <location>
        <begin position="54"/>
        <end position="116"/>
    </location>
</feature>
<evidence type="ECO:0000259" key="1">
    <source>
        <dbReference type="Pfam" id="PF13843"/>
    </source>
</evidence>
<dbReference type="InParanoid" id="A0A1X7VHE1"/>
<dbReference type="EnsemblMetazoa" id="Aqu2.1.39461_001">
    <property type="protein sequence ID" value="Aqu2.1.39461_001"/>
    <property type="gene ID" value="Aqu2.1.39461"/>
</dbReference>
<dbReference type="AlphaFoldDB" id="A0A1X7VHE1"/>
<organism evidence="2">
    <name type="scientific">Amphimedon queenslandica</name>
    <name type="common">Sponge</name>
    <dbReference type="NCBI Taxonomy" id="400682"/>
    <lineage>
        <taxon>Eukaryota</taxon>
        <taxon>Metazoa</taxon>
        <taxon>Porifera</taxon>
        <taxon>Demospongiae</taxon>
        <taxon>Heteroscleromorpha</taxon>
        <taxon>Haplosclerida</taxon>
        <taxon>Niphatidae</taxon>
        <taxon>Amphimedon</taxon>
    </lineage>
</organism>
<evidence type="ECO:0000313" key="2">
    <source>
        <dbReference type="EnsemblMetazoa" id="Aqu2.1.39461_001"/>
    </source>
</evidence>
<reference evidence="2" key="1">
    <citation type="submission" date="2017-05" db="UniProtKB">
        <authorList>
            <consortium name="EnsemblMetazoa"/>
        </authorList>
    </citation>
    <scope>IDENTIFICATION</scope>
</reference>
<accession>A0A1X7VHE1</accession>
<feature type="domain" description="PiggyBac transposable element-derived protein" evidence="1">
    <location>
        <begin position="12"/>
        <end position="47"/>
    </location>
</feature>
<dbReference type="OrthoDB" id="5876240at2759"/>
<proteinExistence type="predicted"/>
<dbReference type="PANTHER" id="PTHR46599">
    <property type="entry name" value="PIGGYBAC TRANSPOSABLE ELEMENT-DERIVED PROTEIN 4"/>
    <property type="match status" value="1"/>
</dbReference>
<dbReference type="Pfam" id="PF13843">
    <property type="entry name" value="DDE_Tnp_1_7"/>
    <property type="match status" value="2"/>
</dbReference>
<protein>
    <recommendedName>
        <fullName evidence="1">PiggyBac transposable element-derived protein domain-containing protein</fullName>
    </recommendedName>
</protein>
<name>A0A1X7VHE1_AMPQE</name>